<comment type="subcellular location">
    <subcellularLocation>
        <location evidence="1 9">Cytoplasm</location>
    </subcellularLocation>
</comment>
<comment type="subunit">
    <text evidence="9">Forms a cyclic heterotetrameric complex composed of two molecules of XerC and two molecules of XerD.</text>
</comment>
<feature type="active site" evidence="9">
    <location>
        <position position="264"/>
    </location>
</feature>
<evidence type="ECO:0000259" key="12">
    <source>
        <dbReference type="PROSITE" id="PS51900"/>
    </source>
</evidence>
<comment type="similarity">
    <text evidence="9">Belongs to the 'phage' integrase family. XerC subfamily.</text>
</comment>
<evidence type="ECO:0000256" key="1">
    <source>
        <dbReference type="ARBA" id="ARBA00004496"/>
    </source>
</evidence>
<dbReference type="GO" id="GO:0051301">
    <property type="term" value="P:cell division"/>
    <property type="evidence" value="ECO:0007669"/>
    <property type="project" value="UniProtKB-KW"/>
</dbReference>
<dbReference type="GO" id="GO:0006313">
    <property type="term" value="P:DNA transposition"/>
    <property type="evidence" value="ECO:0007669"/>
    <property type="project" value="UniProtKB-UniRule"/>
</dbReference>
<dbReference type="InterPro" id="IPR013762">
    <property type="entry name" value="Integrase-like_cat_sf"/>
</dbReference>
<keyword evidence="2 9" id="KW-0963">Cytoplasm</keyword>
<dbReference type="GO" id="GO:0005737">
    <property type="term" value="C:cytoplasm"/>
    <property type="evidence" value="ECO:0007669"/>
    <property type="project" value="UniProtKB-SubCell"/>
</dbReference>
<evidence type="ECO:0000256" key="5">
    <source>
        <dbReference type="ARBA" id="ARBA00022908"/>
    </source>
</evidence>
<keyword evidence="3 9" id="KW-0132">Cell division</keyword>
<evidence type="ECO:0000256" key="8">
    <source>
        <dbReference type="ARBA" id="ARBA00023306"/>
    </source>
</evidence>
<sequence length="414" mass="44669">MWDKTDQNSSRHGQTQRGDVPESNGDGAAAADAQPGSTPPVNMPLAGDSSAASASSARSATGDGNSSTRAASGNTSGEASAVAAGCGDAVDLRVGRELIGRDDRVRGFMLYLRQERQCSEHTAKNYFLDLAQCVQMTPLLVADGQCCWSKLTAATARRFAMSLAAAGLQHSSVNRKVASLRSFYRFLLREGVVSSSPFRQVRRGKTARRLPTVLDVAEVSKLLDAPAAYWAGQVATRSDLRSDAEFSATRDAALLEVIYSAGLRVSEAVGIDGADIDFLGSVFKVRGKGHKERLCMLGRPAAKALRDYLRVREERGLAGRRDPGPVFLNQHGKRLTTRSVERMYKVYILSAGLPVDSTPHKLRHSFATHMLAAGADLRVVQEMLGHANLTSTQIYTHIDIGRLQEVYAKAHPKA</sequence>
<keyword evidence="6 9" id="KW-0238">DNA-binding</keyword>
<dbReference type="InterPro" id="IPR023009">
    <property type="entry name" value="Tyrosine_recombinase_XerC/XerD"/>
</dbReference>
<dbReference type="InterPro" id="IPR050090">
    <property type="entry name" value="Tyrosine_recombinase_XerCD"/>
</dbReference>
<comment type="function">
    <text evidence="9">Site-specific tyrosine recombinase, which acts by catalyzing the cutting and rejoining of the recombining DNA molecules. The XerC-XerD complex is essential to convert dimers of the bacterial chromosome into monomers to permit their segregation at cell division. It also contributes to the segregational stability of plasmids.</text>
</comment>
<feature type="compositionally biased region" description="Low complexity" evidence="10">
    <location>
        <begin position="49"/>
        <end position="60"/>
    </location>
</feature>
<dbReference type="CDD" id="cd00798">
    <property type="entry name" value="INT_XerDC_C"/>
    <property type="match status" value="1"/>
</dbReference>
<feature type="compositionally biased region" description="Polar residues" evidence="10">
    <location>
        <begin position="62"/>
        <end position="78"/>
    </location>
</feature>
<organism evidence="13 14">
    <name type="scientific">Oligosphaera ethanolica</name>
    <dbReference type="NCBI Taxonomy" id="760260"/>
    <lineage>
        <taxon>Bacteria</taxon>
        <taxon>Pseudomonadati</taxon>
        <taxon>Lentisphaerota</taxon>
        <taxon>Oligosphaeria</taxon>
        <taxon>Oligosphaerales</taxon>
        <taxon>Oligosphaeraceae</taxon>
        <taxon>Oligosphaera</taxon>
    </lineage>
</organism>
<feature type="domain" description="Tyr recombinase" evidence="11">
    <location>
        <begin position="209"/>
        <end position="408"/>
    </location>
</feature>
<dbReference type="Gene3D" id="1.10.150.130">
    <property type="match status" value="1"/>
</dbReference>
<evidence type="ECO:0000259" key="11">
    <source>
        <dbReference type="PROSITE" id="PS51898"/>
    </source>
</evidence>
<protein>
    <recommendedName>
        <fullName evidence="9">Tyrosine recombinase XerC</fullName>
    </recommendedName>
</protein>
<proteinExistence type="inferred from homology"/>
<feature type="active site" description="O-(3'-phospho-DNA)-tyrosine intermediate" evidence="9">
    <location>
        <position position="395"/>
    </location>
</feature>
<keyword evidence="14" id="KW-1185">Reference proteome</keyword>
<dbReference type="InterPro" id="IPR044068">
    <property type="entry name" value="CB"/>
</dbReference>
<accession>A0AAE4AM78</accession>
<evidence type="ECO:0000256" key="6">
    <source>
        <dbReference type="ARBA" id="ARBA00023125"/>
    </source>
</evidence>
<evidence type="ECO:0000256" key="10">
    <source>
        <dbReference type="SAM" id="MobiDB-lite"/>
    </source>
</evidence>
<feature type="domain" description="Core-binding (CB)" evidence="12">
    <location>
        <begin position="99"/>
        <end position="188"/>
    </location>
</feature>
<dbReference type="EMBL" id="JAUSVL010000001">
    <property type="protein sequence ID" value="MDQ0288191.1"/>
    <property type="molecule type" value="Genomic_DNA"/>
</dbReference>
<dbReference type="RefSeq" id="WP_307259456.1">
    <property type="nucleotide sequence ID" value="NZ_JAUSVL010000001.1"/>
</dbReference>
<dbReference type="SUPFAM" id="SSF56349">
    <property type="entry name" value="DNA breaking-rejoining enzymes"/>
    <property type="match status" value="1"/>
</dbReference>
<feature type="active site" evidence="9">
    <location>
        <position position="386"/>
    </location>
</feature>
<dbReference type="Proteomes" id="UP001238163">
    <property type="component" value="Unassembled WGS sequence"/>
</dbReference>
<evidence type="ECO:0000256" key="7">
    <source>
        <dbReference type="ARBA" id="ARBA00023172"/>
    </source>
</evidence>
<dbReference type="Pfam" id="PF00589">
    <property type="entry name" value="Phage_integrase"/>
    <property type="match status" value="1"/>
</dbReference>
<dbReference type="AlphaFoldDB" id="A0AAE4AM78"/>
<reference evidence="13" key="1">
    <citation type="submission" date="2023-07" db="EMBL/GenBank/DDBJ databases">
        <title>Genomic Encyclopedia of Type Strains, Phase IV (KMG-IV): sequencing the most valuable type-strain genomes for metagenomic binning, comparative biology and taxonomic classification.</title>
        <authorList>
            <person name="Goeker M."/>
        </authorList>
    </citation>
    <scope>NUCLEOTIDE SEQUENCE</scope>
    <source>
        <strain evidence="13">DSM 24202</strain>
    </source>
</reference>
<feature type="compositionally biased region" description="Polar residues" evidence="10">
    <location>
        <begin position="7"/>
        <end position="17"/>
    </location>
</feature>
<dbReference type="InterPro" id="IPR002104">
    <property type="entry name" value="Integrase_catalytic"/>
</dbReference>
<keyword evidence="7 9" id="KW-0233">DNA recombination</keyword>
<dbReference type="Gene3D" id="1.10.443.10">
    <property type="entry name" value="Intergrase catalytic core"/>
    <property type="match status" value="1"/>
</dbReference>
<keyword evidence="4 9" id="KW-0159">Chromosome partition</keyword>
<dbReference type="PROSITE" id="PS51898">
    <property type="entry name" value="TYR_RECOMBINASE"/>
    <property type="match status" value="1"/>
</dbReference>
<keyword evidence="5 9" id="KW-0229">DNA integration</keyword>
<gene>
    <name evidence="9" type="primary">xerC</name>
    <name evidence="13" type="ORF">J3R75_000298</name>
</gene>
<feature type="active site" evidence="9">
    <location>
        <position position="363"/>
    </location>
</feature>
<keyword evidence="8 9" id="KW-0131">Cell cycle</keyword>
<evidence type="ECO:0000313" key="14">
    <source>
        <dbReference type="Proteomes" id="UP001238163"/>
    </source>
</evidence>
<feature type="region of interest" description="Disordered" evidence="10">
    <location>
        <begin position="1"/>
        <end position="78"/>
    </location>
</feature>
<dbReference type="PANTHER" id="PTHR30349:SF77">
    <property type="entry name" value="TYROSINE RECOMBINASE XERC"/>
    <property type="match status" value="1"/>
</dbReference>
<dbReference type="PROSITE" id="PS51900">
    <property type="entry name" value="CB"/>
    <property type="match status" value="1"/>
</dbReference>
<feature type="active site" evidence="9">
    <location>
        <position position="288"/>
    </location>
</feature>
<dbReference type="InterPro" id="IPR010998">
    <property type="entry name" value="Integrase_recombinase_N"/>
</dbReference>
<name>A0AAE4AM78_9BACT</name>
<dbReference type="GO" id="GO:0009037">
    <property type="term" value="F:tyrosine-based site-specific recombinase activity"/>
    <property type="evidence" value="ECO:0007669"/>
    <property type="project" value="UniProtKB-UniRule"/>
</dbReference>
<dbReference type="Pfam" id="PF02899">
    <property type="entry name" value="Phage_int_SAM_1"/>
    <property type="match status" value="1"/>
</dbReference>
<dbReference type="InterPro" id="IPR011010">
    <property type="entry name" value="DNA_brk_join_enz"/>
</dbReference>
<dbReference type="HAMAP" id="MF_01808">
    <property type="entry name" value="Recomb_XerC_XerD"/>
    <property type="match status" value="1"/>
</dbReference>
<comment type="caution">
    <text evidence="13">The sequence shown here is derived from an EMBL/GenBank/DDBJ whole genome shotgun (WGS) entry which is preliminary data.</text>
</comment>
<dbReference type="PANTHER" id="PTHR30349">
    <property type="entry name" value="PHAGE INTEGRASE-RELATED"/>
    <property type="match status" value="1"/>
</dbReference>
<evidence type="ECO:0000256" key="4">
    <source>
        <dbReference type="ARBA" id="ARBA00022829"/>
    </source>
</evidence>
<evidence type="ECO:0000256" key="3">
    <source>
        <dbReference type="ARBA" id="ARBA00022618"/>
    </source>
</evidence>
<dbReference type="GO" id="GO:0007059">
    <property type="term" value="P:chromosome segregation"/>
    <property type="evidence" value="ECO:0007669"/>
    <property type="project" value="UniProtKB-UniRule"/>
</dbReference>
<dbReference type="GO" id="GO:0003677">
    <property type="term" value="F:DNA binding"/>
    <property type="evidence" value="ECO:0007669"/>
    <property type="project" value="UniProtKB-UniRule"/>
</dbReference>
<evidence type="ECO:0000256" key="2">
    <source>
        <dbReference type="ARBA" id="ARBA00022490"/>
    </source>
</evidence>
<feature type="active site" evidence="9">
    <location>
        <position position="360"/>
    </location>
</feature>
<dbReference type="InterPro" id="IPR004107">
    <property type="entry name" value="Integrase_SAM-like_N"/>
</dbReference>
<evidence type="ECO:0000256" key="9">
    <source>
        <dbReference type="HAMAP-Rule" id="MF_01808"/>
    </source>
</evidence>
<evidence type="ECO:0000313" key="13">
    <source>
        <dbReference type="EMBL" id="MDQ0288191.1"/>
    </source>
</evidence>